<evidence type="ECO:0000313" key="3">
    <source>
        <dbReference type="EMBL" id="CCK75011.1"/>
    </source>
</evidence>
<keyword evidence="1" id="KW-0460">Magnesium</keyword>
<name>R4YKG6_OLEAN</name>
<dbReference type="EMBL" id="FO203512">
    <property type="protein sequence ID" value="CCK75011.1"/>
    <property type="molecule type" value="Genomic_DNA"/>
</dbReference>
<dbReference type="PANTHER" id="PTHR43777:SF1">
    <property type="entry name" value="MOLYBDENUM COFACTOR CYTIDYLYLTRANSFERASE"/>
    <property type="match status" value="1"/>
</dbReference>
<dbReference type="KEGG" id="oai:OLEAN_C08350"/>
<protein>
    <submittedName>
        <fullName evidence="3">Uncharacterized MobA-related protein</fullName>
    </submittedName>
</protein>
<organism evidence="3 4">
    <name type="scientific">Oleispira antarctica RB-8</name>
    <dbReference type="NCBI Taxonomy" id="698738"/>
    <lineage>
        <taxon>Bacteria</taxon>
        <taxon>Pseudomonadati</taxon>
        <taxon>Pseudomonadota</taxon>
        <taxon>Gammaproteobacteria</taxon>
        <taxon>Oceanospirillales</taxon>
        <taxon>Oceanospirillaceae</taxon>
        <taxon>Oleispira</taxon>
    </lineage>
</organism>
<proteinExistence type="predicted"/>
<dbReference type="GO" id="GO:0016779">
    <property type="term" value="F:nucleotidyltransferase activity"/>
    <property type="evidence" value="ECO:0007669"/>
    <property type="project" value="UniProtKB-ARBA"/>
</dbReference>
<dbReference type="STRING" id="698738.OLEAN_C08350"/>
<evidence type="ECO:0000256" key="1">
    <source>
        <dbReference type="ARBA" id="ARBA00022842"/>
    </source>
</evidence>
<dbReference type="Proteomes" id="UP000032749">
    <property type="component" value="Chromosome"/>
</dbReference>
<dbReference type="OrthoDB" id="5298023at2"/>
<sequence length="197" mass="22093">MTPDFGILVLAAGQSSRFGSDKLLAKMPDGRPVIAHSLAPLQTIAKKYRLKLCVITRADNQNLIDYLTAKKIPYTLCHNAYLGMGHSIAHGIKSNQVWQGWMISLADMPNLTIEILEALIKNIIKHPQQIVRPSFLEKEKRIPSHPVYFPQQYGFKLSQLTGDDGAKTMIKQQTLLNITDETCLIDVDTPEVLQRLS</sequence>
<dbReference type="InterPro" id="IPR029044">
    <property type="entry name" value="Nucleotide-diphossugar_trans"/>
</dbReference>
<evidence type="ECO:0000313" key="4">
    <source>
        <dbReference type="Proteomes" id="UP000032749"/>
    </source>
</evidence>
<dbReference type="SUPFAM" id="SSF53448">
    <property type="entry name" value="Nucleotide-diphospho-sugar transferases"/>
    <property type="match status" value="1"/>
</dbReference>
<dbReference type="PANTHER" id="PTHR43777">
    <property type="entry name" value="MOLYBDENUM COFACTOR CYTIDYLYLTRANSFERASE"/>
    <property type="match status" value="1"/>
</dbReference>
<keyword evidence="4" id="KW-1185">Reference proteome</keyword>
<dbReference type="AlphaFoldDB" id="R4YKG6"/>
<dbReference type="HOGENOM" id="CLU_061980_4_1_6"/>
<reference evidence="3 4" key="1">
    <citation type="journal article" date="2013" name="Nat. Commun.">
        <title>Genome sequence and functional genomic analysis of the oil-degrading bacterium Oleispira antarctica.</title>
        <authorList>
            <person name="Kube M."/>
            <person name="Chernikova T.N."/>
            <person name="Al-Ramahi Y."/>
            <person name="Beloqui A."/>
            <person name="Lopez-Cortez N."/>
            <person name="Guazzaroni M.E."/>
            <person name="Heipieper H.J."/>
            <person name="Klages S."/>
            <person name="Kotsyurbenko O.R."/>
            <person name="Langer I."/>
            <person name="Nechitaylo T.Y."/>
            <person name="Lunsdorf H."/>
            <person name="Fernandez M."/>
            <person name="Juarez S."/>
            <person name="Ciordia S."/>
            <person name="Singer A."/>
            <person name="Kagan O."/>
            <person name="Egorova O."/>
            <person name="Petit P.A."/>
            <person name="Stogios P."/>
            <person name="Kim Y."/>
            <person name="Tchigvintsev A."/>
            <person name="Flick R."/>
            <person name="Denaro R."/>
            <person name="Genovese M."/>
            <person name="Albar J.P."/>
            <person name="Reva O.N."/>
            <person name="Martinez-Gomariz M."/>
            <person name="Tran H."/>
            <person name="Ferrer M."/>
            <person name="Savchenko A."/>
            <person name="Yakunin A.F."/>
            <person name="Yakimov M.M."/>
            <person name="Golyshina O.V."/>
            <person name="Reinhardt R."/>
            <person name="Golyshin P.N."/>
        </authorList>
    </citation>
    <scope>NUCLEOTIDE SEQUENCE [LARGE SCALE GENOMIC DNA]</scope>
</reference>
<dbReference type="Pfam" id="PF12804">
    <property type="entry name" value="NTP_transf_3"/>
    <property type="match status" value="1"/>
</dbReference>
<feature type="domain" description="MobA-like NTP transferase" evidence="2">
    <location>
        <begin position="8"/>
        <end position="173"/>
    </location>
</feature>
<dbReference type="InterPro" id="IPR025877">
    <property type="entry name" value="MobA-like_NTP_Trfase"/>
</dbReference>
<dbReference type="Gene3D" id="3.90.550.10">
    <property type="entry name" value="Spore Coat Polysaccharide Biosynthesis Protein SpsA, Chain A"/>
    <property type="match status" value="1"/>
</dbReference>
<accession>R4YKG6</accession>
<evidence type="ECO:0000259" key="2">
    <source>
        <dbReference type="Pfam" id="PF12804"/>
    </source>
</evidence>
<dbReference type="CDD" id="cd04182">
    <property type="entry name" value="GT_2_like_f"/>
    <property type="match status" value="1"/>
</dbReference>
<gene>
    <name evidence="3" type="ORF">OLEAN_C08350</name>
</gene>